<dbReference type="Pfam" id="PF00172">
    <property type="entry name" value="Zn_clus"/>
    <property type="match status" value="1"/>
</dbReference>
<accession>A0ABQ1B082</accession>
<dbReference type="InterPro" id="IPR001138">
    <property type="entry name" value="Zn2Cys6_DnaBD"/>
</dbReference>
<comment type="subcellular location">
    <subcellularLocation>
        <location evidence="1">Cell inner membrane</location>
        <topology evidence="1">Multi-pass membrane protein</topology>
    </subcellularLocation>
</comment>
<evidence type="ECO:0000313" key="9">
    <source>
        <dbReference type="EMBL" id="GFF90987.1"/>
    </source>
</evidence>
<keyword evidence="2" id="KW-1003">Cell membrane</keyword>
<keyword evidence="2" id="KW-0472">Membrane</keyword>
<evidence type="ECO:0000256" key="7">
    <source>
        <dbReference type="SAM" id="MobiDB-lite"/>
    </source>
</evidence>
<dbReference type="PROSITE" id="PS50048">
    <property type="entry name" value="ZN2_CY6_FUNGAL_2"/>
    <property type="match status" value="1"/>
</dbReference>
<dbReference type="PANTHER" id="PTHR43702:SF13">
    <property type="entry name" value="MONOSACCHARIDE TRANSPORTER, PUTATIVE (AFU_ORTHOLOGUE AFUA_4G06630)-RELATED"/>
    <property type="match status" value="1"/>
</dbReference>
<gene>
    <name evidence="9" type="ORF">IFM53868_06352</name>
</gene>
<feature type="region of interest" description="Disordered" evidence="7">
    <location>
        <begin position="146"/>
        <end position="172"/>
    </location>
</feature>
<reference evidence="9 10" key="1">
    <citation type="submission" date="2020-01" db="EMBL/GenBank/DDBJ databases">
        <title>Draft genome sequence of Aspergillus udagawae IFM 53868.</title>
        <authorList>
            <person name="Takahashi H."/>
            <person name="Yaguchi T."/>
        </authorList>
    </citation>
    <scope>NUCLEOTIDE SEQUENCE [LARGE SCALE GENOMIC DNA]</scope>
    <source>
        <strain evidence="9 10">IFM 53868</strain>
    </source>
</reference>
<dbReference type="PANTHER" id="PTHR43702">
    <property type="entry name" value="L-FUCOSE-PROTON SYMPORTER"/>
    <property type="match status" value="1"/>
</dbReference>
<dbReference type="CDD" id="cd00067">
    <property type="entry name" value="GAL4"/>
    <property type="match status" value="1"/>
</dbReference>
<proteinExistence type="predicted"/>
<evidence type="ECO:0000256" key="1">
    <source>
        <dbReference type="ARBA" id="ARBA00004429"/>
    </source>
</evidence>
<dbReference type="EMBL" id="BLKG01000071">
    <property type="protein sequence ID" value="GFF90987.1"/>
    <property type="molecule type" value="Genomic_DNA"/>
</dbReference>
<keyword evidence="6" id="KW-0539">Nucleus</keyword>
<dbReference type="InterPro" id="IPR050375">
    <property type="entry name" value="MFS_TsgA-like"/>
</dbReference>
<evidence type="ECO:0000256" key="4">
    <source>
        <dbReference type="ARBA" id="ARBA00023125"/>
    </source>
</evidence>
<sequence>MSSDTMLHSPLGTVLQAQCGDYEREIWHSMQPTLVAEPPIQMVDSLNCNAVLTNNPAAADPFAEYIALLSSDRPWLHEQSSDEDAIGTTNLDLPQRPQQLMATIYEGEGPHFLTIGARNSEVRDSIGDLLNSTSPQATASDLEIASAHAQPPKHDSSIRNRRRQNHSCDQCRSSKRACDLPMSVRIRHKEPSSSCSTCKSRGWECTVVWLAEKKSKEYARRRAKMASYEAGANEAGAEEKRTDRVRPPIRENISTVESDLSRKLDMGEMTLQYFNLYIDVFDMPMSECLLRGSMPPRYIRGIAALAPLSTSENLALCLREANAWVNRCWEANTVPMSWSPNTAAPHAFRTVALLDAVFQYRDNTKSSRKPSSLRVASINDTYKMVAIATAAQFIVGNGQPSSYSREIAATTWRKAREMVFKNMAATNSFRQSLSMTLFGLIIRPNISPDEDNVSETDSVYALCEGIRLLDSLCLKASRQLQTMKENYPYTSGDCTWDLAPDVIENLLELVGAVQWLANLANDVVVGTSRGTICPIPPTQVIDRNTGSPQKYVGSLQQPDITTSPTAIKELDIENSVLSRSPTGGQILMTLEHSSSSYDEVKQAIRDLVPLITLLWKSLAGFMIVAKTIQTGKSDFESIASHYKATMKFVELWRSTFGTFDDKSVLRLQQSPSKIRRTFAFCVNDGDLGVLLFYDTVQSLEKDLAQQPLTPQKRDLCNILDATRRVLKDQRSMSAAQISALASICGRVSSPGFQDNGGLKAYVQDIGAHPRVLFKWVKDAASLVGVQWTYLRIALFDALLAAAFFYLPIPEASDGDLQELAGQREEDNKTKVAGVPVVWLTAGLGVLSQFFYVSGQELFIYNSSSPLIPSHCSTPLSRFLTAFSLLILKPRLDFADLLCWHDRFRCTLHEVDWCDCGHYVYDDLSERGVQHRLRHFITSDRSTHQERVR</sequence>
<keyword evidence="3" id="KW-0805">Transcription regulation</keyword>
<keyword evidence="5" id="KW-0804">Transcription</keyword>
<dbReference type="Gene3D" id="4.10.240.10">
    <property type="entry name" value="Zn(2)-C6 fungal-type DNA-binding domain"/>
    <property type="match status" value="1"/>
</dbReference>
<evidence type="ECO:0000256" key="6">
    <source>
        <dbReference type="ARBA" id="ARBA00023242"/>
    </source>
</evidence>
<evidence type="ECO:0000256" key="2">
    <source>
        <dbReference type="ARBA" id="ARBA00022475"/>
    </source>
</evidence>
<keyword evidence="4" id="KW-0238">DNA-binding</keyword>
<evidence type="ECO:0000259" key="8">
    <source>
        <dbReference type="PROSITE" id="PS50048"/>
    </source>
</evidence>
<organism evidence="9 10">
    <name type="scientific">Aspergillus udagawae</name>
    <dbReference type="NCBI Taxonomy" id="91492"/>
    <lineage>
        <taxon>Eukaryota</taxon>
        <taxon>Fungi</taxon>
        <taxon>Dikarya</taxon>
        <taxon>Ascomycota</taxon>
        <taxon>Pezizomycotina</taxon>
        <taxon>Eurotiomycetes</taxon>
        <taxon>Eurotiomycetidae</taxon>
        <taxon>Eurotiales</taxon>
        <taxon>Aspergillaceae</taxon>
        <taxon>Aspergillus</taxon>
        <taxon>Aspergillus subgen. Fumigati</taxon>
    </lineage>
</organism>
<name>A0ABQ1B082_9EURO</name>
<evidence type="ECO:0000313" key="10">
    <source>
        <dbReference type="Proteomes" id="UP000465266"/>
    </source>
</evidence>
<feature type="domain" description="Zn(2)-C6 fungal-type" evidence="8">
    <location>
        <begin position="167"/>
        <end position="207"/>
    </location>
</feature>
<dbReference type="InterPro" id="IPR036864">
    <property type="entry name" value="Zn2-C6_fun-type_DNA-bd_sf"/>
</dbReference>
<evidence type="ECO:0000256" key="5">
    <source>
        <dbReference type="ARBA" id="ARBA00023163"/>
    </source>
</evidence>
<evidence type="ECO:0000256" key="3">
    <source>
        <dbReference type="ARBA" id="ARBA00023015"/>
    </source>
</evidence>
<dbReference type="SUPFAM" id="SSF57701">
    <property type="entry name" value="Zn2/Cys6 DNA-binding domain"/>
    <property type="match status" value="1"/>
</dbReference>
<keyword evidence="10" id="KW-1185">Reference proteome</keyword>
<protein>
    <recommendedName>
        <fullName evidence="8">Zn(2)-C6 fungal-type domain-containing protein</fullName>
    </recommendedName>
</protein>
<dbReference type="Proteomes" id="UP000465266">
    <property type="component" value="Unassembled WGS sequence"/>
</dbReference>
<comment type="caution">
    <text evidence="9">The sequence shown here is derived from an EMBL/GenBank/DDBJ whole genome shotgun (WGS) entry which is preliminary data.</text>
</comment>